<evidence type="ECO:0000256" key="1">
    <source>
        <dbReference type="ARBA" id="ARBA00001933"/>
    </source>
</evidence>
<dbReference type="PANTHER" id="PTHR43713">
    <property type="entry name" value="GLUTAMATE-1-SEMIALDEHYDE 2,1-AMINOMUTASE"/>
    <property type="match status" value="1"/>
</dbReference>
<accession>A0A0F9JYL9</accession>
<dbReference type="Gene3D" id="3.90.1150.10">
    <property type="entry name" value="Aspartate Aminotransferase, domain 1"/>
    <property type="match status" value="1"/>
</dbReference>
<evidence type="ECO:0000256" key="2">
    <source>
        <dbReference type="ARBA" id="ARBA00022898"/>
    </source>
</evidence>
<dbReference type="InterPro" id="IPR015424">
    <property type="entry name" value="PyrdxlP-dep_Trfase"/>
</dbReference>
<dbReference type="GO" id="GO:0030170">
    <property type="term" value="F:pyridoxal phosphate binding"/>
    <property type="evidence" value="ECO:0007669"/>
    <property type="project" value="InterPro"/>
</dbReference>
<dbReference type="AlphaFoldDB" id="A0A0F9JYL9"/>
<proteinExistence type="predicted"/>
<name>A0A0F9JYL9_9ZZZZ</name>
<dbReference type="Gene3D" id="3.40.640.10">
    <property type="entry name" value="Type I PLP-dependent aspartate aminotransferase-like (Major domain)"/>
    <property type="match status" value="1"/>
</dbReference>
<dbReference type="GO" id="GO:0008483">
    <property type="term" value="F:transaminase activity"/>
    <property type="evidence" value="ECO:0007669"/>
    <property type="project" value="InterPro"/>
</dbReference>
<comment type="cofactor">
    <cofactor evidence="1">
        <name>pyridoxal 5'-phosphate</name>
        <dbReference type="ChEBI" id="CHEBI:597326"/>
    </cofactor>
</comment>
<dbReference type="InterPro" id="IPR015421">
    <property type="entry name" value="PyrdxlP-dep_Trfase_major"/>
</dbReference>
<dbReference type="EMBL" id="LAZR01009077">
    <property type="protein sequence ID" value="KKM74823.1"/>
    <property type="molecule type" value="Genomic_DNA"/>
</dbReference>
<evidence type="ECO:0000313" key="3">
    <source>
        <dbReference type="EMBL" id="KKM74823.1"/>
    </source>
</evidence>
<dbReference type="PANTHER" id="PTHR43713:SF3">
    <property type="entry name" value="GLUTAMATE-1-SEMIALDEHYDE 2,1-AMINOMUTASE 1, CHLOROPLASTIC-RELATED"/>
    <property type="match status" value="1"/>
</dbReference>
<comment type="caution">
    <text evidence="3">The sequence shown here is derived from an EMBL/GenBank/DDBJ whole genome shotgun (WGS) entry which is preliminary data.</text>
</comment>
<gene>
    <name evidence="3" type="ORF">LCGC14_1396440</name>
</gene>
<dbReference type="Pfam" id="PF00202">
    <property type="entry name" value="Aminotran_3"/>
    <property type="match status" value="1"/>
</dbReference>
<organism evidence="3">
    <name type="scientific">marine sediment metagenome</name>
    <dbReference type="NCBI Taxonomy" id="412755"/>
    <lineage>
        <taxon>unclassified sequences</taxon>
        <taxon>metagenomes</taxon>
        <taxon>ecological metagenomes</taxon>
    </lineage>
</organism>
<protein>
    <recommendedName>
        <fullName evidence="4">Aminotransferase class III</fullName>
    </recommendedName>
</protein>
<keyword evidence="2" id="KW-0663">Pyridoxal phosphate</keyword>
<dbReference type="SUPFAM" id="SSF53383">
    <property type="entry name" value="PLP-dependent transferases"/>
    <property type="match status" value="1"/>
</dbReference>
<dbReference type="InterPro" id="IPR015422">
    <property type="entry name" value="PyrdxlP-dep_Trfase_small"/>
</dbReference>
<sequence>MTSLVGTTSTQSRVKRPLPPGWNVEVIGRKAVGEKWQVTNGDGQRFFHNINCTWVFDQGGPVLGYTTKSNPETKDLLAVVSDAERAGLFGPGAVASQIERQAADKLIELVGSFIQGDLVSMRWLANGSDACDAAVRLARAYTGRSAFVSTGYHGSSVVFGHEPQNGGIPDAYTSERVDVPWGDSQALSVALETGADKACYIVEVPSEDEDAQSFLTHARRLCDRTGTLFIIDEVVTGFRLAMGGAAETYQVKPDIACYGKAMSNGRGISAVVGSGSILEALLDRVFYSNTYNGDPYNCAHVLGTLLTMESLGDELFGQLWGLGDELRLEMNKSGLTCVGHGPRTALVGADYSELSIELVKAGFMVDRPNYVTWAHTLNHVRRTGSAIRKILDSWDGE</sequence>
<dbReference type="InterPro" id="IPR049704">
    <property type="entry name" value="Aminotrans_3_PPA_site"/>
</dbReference>
<dbReference type="PROSITE" id="PS00600">
    <property type="entry name" value="AA_TRANSFER_CLASS_3"/>
    <property type="match status" value="1"/>
</dbReference>
<dbReference type="InterPro" id="IPR005814">
    <property type="entry name" value="Aminotrans_3"/>
</dbReference>
<reference evidence="3" key="1">
    <citation type="journal article" date="2015" name="Nature">
        <title>Complex archaea that bridge the gap between prokaryotes and eukaryotes.</title>
        <authorList>
            <person name="Spang A."/>
            <person name="Saw J.H."/>
            <person name="Jorgensen S.L."/>
            <person name="Zaremba-Niedzwiedzka K."/>
            <person name="Martijn J."/>
            <person name="Lind A.E."/>
            <person name="van Eijk R."/>
            <person name="Schleper C."/>
            <person name="Guy L."/>
            <person name="Ettema T.J."/>
        </authorList>
    </citation>
    <scope>NUCLEOTIDE SEQUENCE</scope>
</reference>
<evidence type="ECO:0008006" key="4">
    <source>
        <dbReference type="Google" id="ProtNLM"/>
    </source>
</evidence>